<protein>
    <recommendedName>
        <fullName evidence="1">Myb/SANT-like domain-containing protein</fullName>
    </recommendedName>
</protein>
<dbReference type="InterPro" id="IPR024752">
    <property type="entry name" value="Myb/SANT-like_dom"/>
</dbReference>
<feature type="domain" description="Myb/SANT-like" evidence="1">
    <location>
        <begin position="24"/>
        <end position="113"/>
    </location>
</feature>
<accession>A0AAD4SMI8</accession>
<feature type="non-terminal residue" evidence="2">
    <location>
        <position position="117"/>
    </location>
</feature>
<comment type="caution">
    <text evidence="2">The sequence shown here is derived from an EMBL/GenBank/DDBJ whole genome shotgun (WGS) entry which is preliminary data.</text>
</comment>
<name>A0AAD4SMI8_9MAGN</name>
<proteinExistence type="predicted"/>
<dbReference type="Pfam" id="PF12776">
    <property type="entry name" value="Myb_DNA-bind_3"/>
    <property type="match status" value="1"/>
</dbReference>
<organism evidence="2 3">
    <name type="scientific">Papaver atlanticum</name>
    <dbReference type="NCBI Taxonomy" id="357466"/>
    <lineage>
        <taxon>Eukaryota</taxon>
        <taxon>Viridiplantae</taxon>
        <taxon>Streptophyta</taxon>
        <taxon>Embryophyta</taxon>
        <taxon>Tracheophyta</taxon>
        <taxon>Spermatophyta</taxon>
        <taxon>Magnoliopsida</taxon>
        <taxon>Ranunculales</taxon>
        <taxon>Papaveraceae</taxon>
        <taxon>Papaveroideae</taxon>
        <taxon>Papaver</taxon>
    </lineage>
</organism>
<gene>
    <name evidence="2" type="ORF">MKW98_006487</name>
</gene>
<dbReference type="PANTHER" id="PTHR31704:SF48">
    <property type="entry name" value="L10-INTERACTING MYB DOMAIN-CONTAINING PROTEIN-LIKE"/>
    <property type="match status" value="1"/>
</dbReference>
<dbReference type="Proteomes" id="UP001202328">
    <property type="component" value="Unassembled WGS sequence"/>
</dbReference>
<dbReference type="EMBL" id="JAJJMB010009234">
    <property type="protein sequence ID" value="KAI3914677.1"/>
    <property type="molecule type" value="Genomic_DNA"/>
</dbReference>
<evidence type="ECO:0000313" key="2">
    <source>
        <dbReference type="EMBL" id="KAI3914677.1"/>
    </source>
</evidence>
<sequence length="117" mass="13498">MDKAEGSKRRWGAHIFTTIDGLSKRFIDLSIEEVRKEGYSGASLKQVSWKRIIEALNTEFKGTLPYDLDQKALKNHWDSLKKKYALWRTIAGLSGHGYNDSTGRLDWPESKWVEVIK</sequence>
<dbReference type="AlphaFoldDB" id="A0AAD4SMI8"/>
<evidence type="ECO:0000313" key="3">
    <source>
        <dbReference type="Proteomes" id="UP001202328"/>
    </source>
</evidence>
<keyword evidence="3" id="KW-1185">Reference proteome</keyword>
<dbReference type="PANTHER" id="PTHR31704">
    <property type="entry name" value="MYB/SANT-LIKE DNA-BINDING DOMAIN PROTEIN-RELATED"/>
    <property type="match status" value="1"/>
</dbReference>
<evidence type="ECO:0000259" key="1">
    <source>
        <dbReference type="Pfam" id="PF12776"/>
    </source>
</evidence>
<reference evidence="2" key="1">
    <citation type="submission" date="2022-04" db="EMBL/GenBank/DDBJ databases">
        <title>A functionally conserved STORR gene fusion in Papaver species that diverged 16.8 million years ago.</title>
        <authorList>
            <person name="Catania T."/>
        </authorList>
    </citation>
    <scope>NUCLEOTIDE SEQUENCE</scope>
    <source>
        <strain evidence="2">S-188037</strain>
    </source>
</reference>